<dbReference type="Proteomes" id="UP000460272">
    <property type="component" value="Unassembled WGS sequence"/>
</dbReference>
<evidence type="ECO:0000313" key="2">
    <source>
        <dbReference type="Proteomes" id="UP000460272"/>
    </source>
</evidence>
<proteinExistence type="predicted"/>
<accession>A0A6P2BQM5</accession>
<dbReference type="OrthoDB" id="4183062at2"/>
<dbReference type="RefSeq" id="WP_145859694.1">
    <property type="nucleotide sequence ID" value="NZ_RPFW01000007.1"/>
</dbReference>
<name>A0A6P2BQM5_9ACTN</name>
<dbReference type="EMBL" id="RPFW01000007">
    <property type="protein sequence ID" value="TVZ01270.1"/>
    <property type="molecule type" value="Genomic_DNA"/>
</dbReference>
<comment type="caution">
    <text evidence="1">The sequence shown here is derived from an EMBL/GenBank/DDBJ whole genome shotgun (WGS) entry which is preliminary data.</text>
</comment>
<evidence type="ECO:0000313" key="1">
    <source>
        <dbReference type="EMBL" id="TVZ01270.1"/>
    </source>
</evidence>
<keyword evidence="2" id="KW-1185">Reference proteome</keyword>
<protein>
    <submittedName>
        <fullName evidence="1">Uncharacterized protein</fullName>
    </submittedName>
</protein>
<organism evidence="1 2">
    <name type="scientific">Trebonia kvetii</name>
    <dbReference type="NCBI Taxonomy" id="2480626"/>
    <lineage>
        <taxon>Bacteria</taxon>
        <taxon>Bacillati</taxon>
        <taxon>Actinomycetota</taxon>
        <taxon>Actinomycetes</taxon>
        <taxon>Streptosporangiales</taxon>
        <taxon>Treboniaceae</taxon>
        <taxon>Trebonia</taxon>
    </lineage>
</organism>
<dbReference type="AlphaFoldDB" id="A0A6P2BQM5"/>
<reference evidence="1 2" key="1">
    <citation type="submission" date="2018-11" db="EMBL/GenBank/DDBJ databases">
        <title>Trebonia kvetii gen.nov., sp.nov., a novel acidophilic actinobacterium, and proposal of the new actinobacterial family Treboniaceae fam. nov.</title>
        <authorList>
            <person name="Rapoport D."/>
            <person name="Sagova-Mareckova M."/>
            <person name="Sedlacek I."/>
            <person name="Provaznik J."/>
            <person name="Kralova S."/>
            <person name="Pavlinic D."/>
            <person name="Benes V."/>
            <person name="Kopecky J."/>
        </authorList>
    </citation>
    <scope>NUCLEOTIDE SEQUENCE [LARGE SCALE GENOMIC DNA]</scope>
    <source>
        <strain evidence="1 2">15Tr583</strain>
    </source>
</reference>
<sequence>MTLTSRSIVRTAVAQYFGGTTYDTTFKAYRNGPLNSYGLSTVRAYQPKRLPDLDYVLGQNPGRGMGAVMILEMNETRDNPLTITQLPGHNGGQRRIVYPFQLHVFHMAHKNYAEDAEADIDELDQAIHELIYADPTLGGACYQAGLDSFGIRTLIDQPEVWDEITNTHFRVMFDAEVSIIIS</sequence>
<gene>
    <name evidence="1" type="ORF">EAS64_33875</name>
</gene>